<evidence type="ECO:0000256" key="3">
    <source>
        <dbReference type="ARBA" id="ARBA00022989"/>
    </source>
</evidence>
<keyword evidence="2 8" id="KW-0812">Transmembrane</keyword>
<evidence type="ECO:0000256" key="5">
    <source>
        <dbReference type="ARBA" id="ARBA00023136"/>
    </source>
</evidence>
<dbReference type="PROSITE" id="PS50262">
    <property type="entry name" value="G_PROTEIN_RECEP_F1_2"/>
    <property type="match status" value="1"/>
</dbReference>
<dbReference type="EnsemblMetazoa" id="Aqu2.1.28009_001">
    <property type="protein sequence ID" value="Aqu2.1.28009_001"/>
    <property type="gene ID" value="Aqu2.1.28009"/>
</dbReference>
<feature type="transmembrane region" description="Helical" evidence="8">
    <location>
        <begin position="238"/>
        <end position="258"/>
    </location>
</feature>
<sequence>MSLFGNDSDGFGFTGNVNAPTYAAALAIEAVAGLVANFTVLAITLYQRNSFKQSSTIFFTSLLLANLIMVIYILITSITIGTEEWIVGSTHEEKTATCAFFAYMSWNSYMTMSMTIAAISFDRFLFIVKPHLHKSFMKPQVALFVTIGIWLLSGVINTTPFYGLGEYGYASYFGLCSSLLDRKGSNIAYLFIHAVIFMSIYASIFITSLWTFCFTRRFMQSQSEIARNSVYVSKRKRLFGIFGTMLLAYAIALSPTYINSIVGVFYDIPLEVFVISCIVYNSITIINPIIQSYFRPEIKIVYKTIYTIIKTKIRRQ</sequence>
<evidence type="ECO:0000256" key="1">
    <source>
        <dbReference type="ARBA" id="ARBA00004141"/>
    </source>
</evidence>
<dbReference type="PRINTS" id="PR00237">
    <property type="entry name" value="GPCRRHODOPSN"/>
</dbReference>
<evidence type="ECO:0000313" key="10">
    <source>
        <dbReference type="EnsemblMetazoa" id="Aqu2.1.28009_001"/>
    </source>
</evidence>
<dbReference type="PANTHER" id="PTHR24240">
    <property type="entry name" value="OPSIN"/>
    <property type="match status" value="1"/>
</dbReference>
<feature type="transmembrane region" description="Helical" evidence="8">
    <location>
        <begin position="141"/>
        <end position="162"/>
    </location>
</feature>
<feature type="domain" description="G-protein coupled receptors family 1 profile" evidence="9">
    <location>
        <begin position="36"/>
        <end position="291"/>
    </location>
</feature>
<dbReference type="CDD" id="cd00637">
    <property type="entry name" value="7tm_classA_rhodopsin-like"/>
    <property type="match status" value="1"/>
</dbReference>
<comment type="subcellular location">
    <subcellularLocation>
        <location evidence="1">Membrane</location>
        <topology evidence="1">Multi-pass membrane protein</topology>
    </subcellularLocation>
</comment>
<feature type="transmembrane region" description="Helical" evidence="8">
    <location>
        <begin position="100"/>
        <end position="121"/>
    </location>
</feature>
<proteinExistence type="predicted"/>
<dbReference type="Gene3D" id="1.20.1070.10">
    <property type="entry name" value="Rhodopsin 7-helix transmembrane proteins"/>
    <property type="match status" value="1"/>
</dbReference>
<dbReference type="OMA" id="RSHRITC"/>
<dbReference type="InterPro" id="IPR017452">
    <property type="entry name" value="GPCR_Rhodpsn_7TM"/>
</dbReference>
<name>A0A1X7UKI5_AMPQE</name>
<dbReference type="GO" id="GO:0004930">
    <property type="term" value="F:G protein-coupled receptor activity"/>
    <property type="evidence" value="ECO:0007669"/>
    <property type="project" value="UniProtKB-KW"/>
</dbReference>
<evidence type="ECO:0000256" key="7">
    <source>
        <dbReference type="ARBA" id="ARBA00023224"/>
    </source>
</evidence>
<feature type="transmembrane region" description="Helical" evidence="8">
    <location>
        <begin position="20"/>
        <end position="45"/>
    </location>
</feature>
<keyword evidence="7" id="KW-0807">Transducer</keyword>
<feature type="transmembrane region" description="Helical" evidence="8">
    <location>
        <begin position="187"/>
        <end position="212"/>
    </location>
</feature>
<dbReference type="InterPro" id="IPR000276">
    <property type="entry name" value="GPCR_Rhodpsn"/>
</dbReference>
<dbReference type="FunCoup" id="A0A1X7UKI5">
    <property type="interactions" value="206"/>
</dbReference>
<dbReference type="AlphaFoldDB" id="A0A1X7UKI5"/>
<keyword evidence="6" id="KW-0675">Receptor</keyword>
<accession>A0A1X7UKI5</accession>
<dbReference type="GO" id="GO:0016020">
    <property type="term" value="C:membrane"/>
    <property type="evidence" value="ECO:0007669"/>
    <property type="project" value="UniProtKB-SubCell"/>
</dbReference>
<keyword evidence="4" id="KW-0297">G-protein coupled receptor</keyword>
<evidence type="ECO:0000256" key="4">
    <source>
        <dbReference type="ARBA" id="ARBA00023040"/>
    </source>
</evidence>
<dbReference type="InterPro" id="IPR050125">
    <property type="entry name" value="GPCR_opsins"/>
</dbReference>
<organism evidence="10">
    <name type="scientific">Amphimedon queenslandica</name>
    <name type="common">Sponge</name>
    <dbReference type="NCBI Taxonomy" id="400682"/>
    <lineage>
        <taxon>Eukaryota</taxon>
        <taxon>Metazoa</taxon>
        <taxon>Porifera</taxon>
        <taxon>Demospongiae</taxon>
        <taxon>Heteroscleromorpha</taxon>
        <taxon>Haplosclerida</taxon>
        <taxon>Niphatidae</taxon>
        <taxon>Amphimedon</taxon>
    </lineage>
</organism>
<dbReference type="SUPFAM" id="SSF81321">
    <property type="entry name" value="Family A G protein-coupled receptor-like"/>
    <property type="match status" value="1"/>
</dbReference>
<keyword evidence="3 8" id="KW-1133">Transmembrane helix</keyword>
<protein>
    <recommendedName>
        <fullName evidence="9">G-protein coupled receptors family 1 profile domain-containing protein</fullName>
    </recommendedName>
</protein>
<feature type="transmembrane region" description="Helical" evidence="8">
    <location>
        <begin position="57"/>
        <end position="80"/>
    </location>
</feature>
<evidence type="ECO:0000259" key="9">
    <source>
        <dbReference type="PROSITE" id="PS50262"/>
    </source>
</evidence>
<evidence type="ECO:0000256" key="6">
    <source>
        <dbReference type="ARBA" id="ARBA00023170"/>
    </source>
</evidence>
<dbReference type="InParanoid" id="A0A1X7UKI5"/>
<evidence type="ECO:0000256" key="2">
    <source>
        <dbReference type="ARBA" id="ARBA00022692"/>
    </source>
</evidence>
<evidence type="ECO:0000256" key="8">
    <source>
        <dbReference type="SAM" id="Phobius"/>
    </source>
</evidence>
<keyword evidence="5 8" id="KW-0472">Membrane</keyword>
<reference evidence="10" key="1">
    <citation type="submission" date="2017-05" db="UniProtKB">
        <authorList>
            <consortium name="EnsemblMetazoa"/>
        </authorList>
    </citation>
    <scope>IDENTIFICATION</scope>
</reference>
<dbReference type="OrthoDB" id="9996086at2759"/>
<dbReference type="Pfam" id="PF00001">
    <property type="entry name" value="7tm_1"/>
    <property type="match status" value="1"/>
</dbReference>
<feature type="transmembrane region" description="Helical" evidence="8">
    <location>
        <begin position="270"/>
        <end position="290"/>
    </location>
</feature>